<evidence type="ECO:0000313" key="3">
    <source>
        <dbReference type="EMBL" id="CAB4190146.1"/>
    </source>
</evidence>
<name>A0A6J5R677_9CAUD</name>
<proteinExistence type="predicted"/>
<sequence>MSLTWDEIRARNTGKRTEADVARLLSDALGAGPDWLVVYRDWLGRWDLSLDISPANVMAFLRDSIEPSVSDPEAAAILATMRRMCSVRPRSGVGMTTVESLGEIRQTIREFGLRRATEMRHRAKPGDADKIPEVPAEMVERLCGILTRLAARIDGAECDCFCGRCPITASGTPVASFRHQYRVSPVVLLALENFVNSVGVETRGG</sequence>
<dbReference type="EMBL" id="LR796996">
    <property type="protein sequence ID" value="CAB4180697.1"/>
    <property type="molecule type" value="Genomic_DNA"/>
</dbReference>
<accession>A0A6J5R677</accession>
<protein>
    <submittedName>
        <fullName evidence="3">Uncharacterized protein</fullName>
    </submittedName>
</protein>
<organism evidence="3">
    <name type="scientific">uncultured Caudovirales phage</name>
    <dbReference type="NCBI Taxonomy" id="2100421"/>
    <lineage>
        <taxon>Viruses</taxon>
        <taxon>Duplodnaviria</taxon>
        <taxon>Heunggongvirae</taxon>
        <taxon>Uroviricota</taxon>
        <taxon>Caudoviricetes</taxon>
        <taxon>Peduoviridae</taxon>
        <taxon>Maltschvirus</taxon>
        <taxon>Maltschvirus maltsch</taxon>
    </lineage>
</organism>
<dbReference type="EMBL" id="LR797505">
    <property type="protein sequence ID" value="CAB4221796.1"/>
    <property type="molecule type" value="Genomic_DNA"/>
</dbReference>
<reference evidence="3" key="1">
    <citation type="submission" date="2020-05" db="EMBL/GenBank/DDBJ databases">
        <authorList>
            <person name="Chiriac C."/>
            <person name="Salcher M."/>
            <person name="Ghai R."/>
            <person name="Kavagutti S V."/>
        </authorList>
    </citation>
    <scope>NUCLEOTIDE SEQUENCE</scope>
</reference>
<evidence type="ECO:0000313" key="2">
    <source>
        <dbReference type="EMBL" id="CAB4180697.1"/>
    </source>
</evidence>
<dbReference type="EMBL" id="LR796439">
    <property type="protein sequence ID" value="CAB4144367.1"/>
    <property type="molecule type" value="Genomic_DNA"/>
</dbReference>
<evidence type="ECO:0000313" key="1">
    <source>
        <dbReference type="EMBL" id="CAB4144367.1"/>
    </source>
</evidence>
<gene>
    <name evidence="2" type="ORF">UFOVP1045_83</name>
    <name evidence="3" type="ORF">UFOVP1194_37</name>
    <name evidence="4" type="ORF">UFOVP1641_33</name>
    <name evidence="1" type="ORF">UFOVP466_36</name>
</gene>
<dbReference type="EMBL" id="LR797152">
    <property type="protein sequence ID" value="CAB4190146.1"/>
    <property type="molecule type" value="Genomic_DNA"/>
</dbReference>
<evidence type="ECO:0000313" key="4">
    <source>
        <dbReference type="EMBL" id="CAB4221796.1"/>
    </source>
</evidence>